<dbReference type="GO" id="GO:0005634">
    <property type="term" value="C:nucleus"/>
    <property type="evidence" value="ECO:0007669"/>
    <property type="project" value="TreeGrafter"/>
</dbReference>
<feature type="region of interest" description="Disordered" evidence="1">
    <location>
        <begin position="293"/>
        <end position="357"/>
    </location>
</feature>
<dbReference type="InterPro" id="IPR023780">
    <property type="entry name" value="Chromo_domain"/>
</dbReference>
<name>A0AAE1CZD1_9GAST</name>
<dbReference type="SUPFAM" id="SSF52096">
    <property type="entry name" value="ClpP/crotonase"/>
    <property type="match status" value="1"/>
</dbReference>
<feature type="compositionally biased region" description="Low complexity" evidence="1">
    <location>
        <begin position="467"/>
        <end position="482"/>
    </location>
</feature>
<feature type="region of interest" description="Disordered" evidence="1">
    <location>
        <begin position="461"/>
        <end position="482"/>
    </location>
</feature>
<dbReference type="Proteomes" id="UP001283361">
    <property type="component" value="Unassembled WGS sequence"/>
</dbReference>
<dbReference type="Gene3D" id="1.10.12.10">
    <property type="entry name" value="Lyase 2-enoyl-coa Hydratase, Chain A, domain 2"/>
    <property type="match status" value="1"/>
</dbReference>
<proteinExistence type="predicted"/>
<dbReference type="InterPro" id="IPR014748">
    <property type="entry name" value="Enoyl-CoA_hydra_C"/>
</dbReference>
<dbReference type="SUPFAM" id="SSF54160">
    <property type="entry name" value="Chromo domain-like"/>
    <property type="match status" value="1"/>
</dbReference>
<feature type="region of interest" description="Disordered" evidence="1">
    <location>
        <begin position="190"/>
        <end position="209"/>
    </location>
</feature>
<dbReference type="InterPro" id="IPR029045">
    <property type="entry name" value="ClpP/crotonase-like_dom_sf"/>
</dbReference>
<feature type="compositionally biased region" description="Basic and acidic residues" evidence="1">
    <location>
        <begin position="294"/>
        <end position="316"/>
    </location>
</feature>
<dbReference type="Gene3D" id="3.90.226.10">
    <property type="entry name" value="2-enoyl-CoA Hydratase, Chain A, domain 1"/>
    <property type="match status" value="1"/>
</dbReference>
<dbReference type="InterPro" id="IPR000953">
    <property type="entry name" value="Chromo/chromo_shadow_dom"/>
</dbReference>
<feature type="compositionally biased region" description="Polar residues" evidence="1">
    <location>
        <begin position="190"/>
        <end position="201"/>
    </location>
</feature>
<evidence type="ECO:0000313" key="3">
    <source>
        <dbReference type="EMBL" id="KAK3746905.1"/>
    </source>
</evidence>
<dbReference type="Pfam" id="PF00385">
    <property type="entry name" value="Chromo"/>
    <property type="match status" value="1"/>
</dbReference>
<feature type="domain" description="Chromo" evidence="2">
    <location>
        <begin position="32"/>
        <end position="91"/>
    </location>
</feature>
<dbReference type="Gene3D" id="2.40.50.40">
    <property type="match status" value="1"/>
</dbReference>
<accession>A0AAE1CZD1</accession>
<sequence>MYRYNTNIATCPIPNGFGGSNSWHSMADKQLYEVESILGRKLFGTRVLYLVHWKGFSSEHDSWEPRTNLEACKPLIKLFNQKLAASKSHQGSLQKKNFFSPIEKKSQSKVMRASAEQLLPVVKKKPGGITKQSSLFSTLSDKKRLRHSAEALINRSINLSIRGKRNRNTLGNDEIFTAINDLSDKVPKQMLSQPASNSTANLDRDKSTEPFEGQIKGKVKVRAGYVKTKEYGKIKKVKESGGALRKKMSKHDSSGKAGKDAHNLDVHVISDEEETNDEDDDVLYSLNPECDIMDTEKEKPPVKSGVKDDPKSERPKKMGRPAKSMVEKKSLTPKEKVKRNSGKKKRMSLMESKKNSKDWISKSGLFRSVSPPPQFTSVKHLLGSLHTEDPSKPSGNSLPDPVSPEASETYLADVPSSYPVPAEELLTDSEEQPMSASSLVYQSFLNSLPIQLHPVVTGHKLEKKSSVRSGSSSSTSAMGLLSSGVGGETVERRISVRSSECAFRYKQIVVKKCFRYTQIWLNTQTVMRNALNPQVIQEVVSALNSAKYDDSHLVLFSSLGNVFCSGTDLHFLISNDRKVAARQMTDSIRELTKTFITFPKPIIAAVSGAAVGMGVSLLALCDVVYASDKASFHLPYSQLSQTPEGSSSFTLPLTLGLPSANELLYGGRKITAMEAYQLGLVSQVFWPTLMMQEVIPRAENMATSSAKALEATKLLIRSHHRTKMELTNETECNLLLERWLSIDCQRAIEAYLSNEKNLAF</sequence>
<dbReference type="EMBL" id="JAWDGP010006114">
    <property type="protein sequence ID" value="KAK3746905.1"/>
    <property type="molecule type" value="Genomic_DNA"/>
</dbReference>
<dbReference type="InterPro" id="IPR016197">
    <property type="entry name" value="Chromo-like_dom_sf"/>
</dbReference>
<dbReference type="InterPro" id="IPR051053">
    <property type="entry name" value="ECH/Chromodomain_protein"/>
</dbReference>
<dbReference type="GO" id="GO:0003714">
    <property type="term" value="F:transcription corepressor activity"/>
    <property type="evidence" value="ECO:0007669"/>
    <property type="project" value="TreeGrafter"/>
</dbReference>
<comment type="caution">
    <text evidence="3">The sequence shown here is derived from an EMBL/GenBank/DDBJ whole genome shotgun (WGS) entry which is preliminary data.</text>
</comment>
<protein>
    <recommendedName>
        <fullName evidence="2">Chromo domain-containing protein</fullName>
    </recommendedName>
</protein>
<dbReference type="Pfam" id="PF00378">
    <property type="entry name" value="ECH_1"/>
    <property type="match status" value="1"/>
</dbReference>
<dbReference type="AlphaFoldDB" id="A0AAE1CZD1"/>
<dbReference type="CDD" id="cd06558">
    <property type="entry name" value="crotonase-like"/>
    <property type="match status" value="1"/>
</dbReference>
<evidence type="ECO:0000313" key="4">
    <source>
        <dbReference type="Proteomes" id="UP001283361"/>
    </source>
</evidence>
<dbReference type="PANTHER" id="PTHR43684:SF11">
    <property type="entry name" value="CHROMO DOMAIN-CONTAINING PROTEIN"/>
    <property type="match status" value="1"/>
</dbReference>
<gene>
    <name evidence="3" type="ORF">RRG08_030316</name>
</gene>
<dbReference type="SMART" id="SM00298">
    <property type="entry name" value="CHROMO"/>
    <property type="match status" value="1"/>
</dbReference>
<evidence type="ECO:0000256" key="1">
    <source>
        <dbReference type="SAM" id="MobiDB-lite"/>
    </source>
</evidence>
<feature type="region of interest" description="Disordered" evidence="1">
    <location>
        <begin position="385"/>
        <end position="414"/>
    </location>
</feature>
<organism evidence="3 4">
    <name type="scientific">Elysia crispata</name>
    <name type="common">lettuce slug</name>
    <dbReference type="NCBI Taxonomy" id="231223"/>
    <lineage>
        <taxon>Eukaryota</taxon>
        <taxon>Metazoa</taxon>
        <taxon>Spiralia</taxon>
        <taxon>Lophotrochozoa</taxon>
        <taxon>Mollusca</taxon>
        <taxon>Gastropoda</taxon>
        <taxon>Heterobranchia</taxon>
        <taxon>Euthyneura</taxon>
        <taxon>Panpulmonata</taxon>
        <taxon>Sacoglossa</taxon>
        <taxon>Placobranchoidea</taxon>
        <taxon>Plakobranchidae</taxon>
        <taxon>Elysia</taxon>
    </lineage>
</organism>
<feature type="compositionally biased region" description="Basic and acidic residues" evidence="1">
    <location>
        <begin position="250"/>
        <end position="263"/>
    </location>
</feature>
<reference evidence="3" key="1">
    <citation type="journal article" date="2023" name="G3 (Bethesda)">
        <title>A reference genome for the long-term kleptoplast-retaining sea slug Elysia crispata morphotype clarki.</title>
        <authorList>
            <person name="Eastman K.E."/>
            <person name="Pendleton A.L."/>
            <person name="Shaikh M.A."/>
            <person name="Suttiyut T."/>
            <person name="Ogas R."/>
            <person name="Tomko P."/>
            <person name="Gavelis G."/>
            <person name="Widhalm J.R."/>
            <person name="Wisecaver J.H."/>
        </authorList>
    </citation>
    <scope>NUCLEOTIDE SEQUENCE</scope>
    <source>
        <strain evidence="3">ECLA1</strain>
    </source>
</reference>
<dbReference type="CDD" id="cd00024">
    <property type="entry name" value="CD_CSD"/>
    <property type="match status" value="1"/>
</dbReference>
<feature type="region of interest" description="Disordered" evidence="1">
    <location>
        <begin position="241"/>
        <end position="263"/>
    </location>
</feature>
<feature type="compositionally biased region" description="Basic residues" evidence="1">
    <location>
        <begin position="336"/>
        <end position="347"/>
    </location>
</feature>
<dbReference type="PROSITE" id="PS50013">
    <property type="entry name" value="CHROMO_2"/>
    <property type="match status" value="1"/>
</dbReference>
<feature type="compositionally biased region" description="Basic and acidic residues" evidence="1">
    <location>
        <begin position="325"/>
        <end position="335"/>
    </location>
</feature>
<dbReference type="PANTHER" id="PTHR43684">
    <property type="match status" value="1"/>
</dbReference>
<keyword evidence="4" id="KW-1185">Reference proteome</keyword>
<dbReference type="InterPro" id="IPR001753">
    <property type="entry name" value="Enoyl-CoA_hydra/iso"/>
</dbReference>
<evidence type="ECO:0000259" key="2">
    <source>
        <dbReference type="PROSITE" id="PS50013"/>
    </source>
</evidence>